<keyword evidence="11" id="KW-1185">Reference proteome</keyword>
<dbReference type="InterPro" id="IPR036890">
    <property type="entry name" value="HATPase_C_sf"/>
</dbReference>
<comment type="catalytic activity">
    <reaction evidence="1">
        <text>ATP + protein L-histidine = ADP + protein N-phospho-L-histidine.</text>
        <dbReference type="EC" id="2.7.13.3"/>
    </reaction>
</comment>
<dbReference type="EMBL" id="BAABCQ010000080">
    <property type="protein sequence ID" value="GAA3989108.1"/>
    <property type="molecule type" value="Genomic_DNA"/>
</dbReference>
<evidence type="ECO:0000256" key="8">
    <source>
        <dbReference type="ARBA" id="ARBA00023012"/>
    </source>
</evidence>
<dbReference type="PANTHER" id="PTHR24421:SF10">
    <property type="entry name" value="NITRATE_NITRITE SENSOR PROTEIN NARQ"/>
    <property type="match status" value="1"/>
</dbReference>
<dbReference type="InterPro" id="IPR003594">
    <property type="entry name" value="HATPase_dom"/>
</dbReference>
<dbReference type="InterPro" id="IPR005467">
    <property type="entry name" value="His_kinase_dom"/>
</dbReference>
<dbReference type="PROSITE" id="PS50109">
    <property type="entry name" value="HIS_KIN"/>
    <property type="match status" value="1"/>
</dbReference>
<protein>
    <recommendedName>
        <fullName evidence="2">histidine kinase</fullName>
        <ecNumber evidence="2">2.7.13.3</ecNumber>
    </recommendedName>
</protein>
<gene>
    <name evidence="10" type="ORF">GCM10022384_41260</name>
</gene>
<proteinExistence type="predicted"/>
<name>A0ABP7QYI5_9ACTN</name>
<comment type="caution">
    <text evidence="10">The sequence shown here is derived from an EMBL/GenBank/DDBJ whole genome shotgun (WGS) entry which is preliminary data.</text>
</comment>
<dbReference type="CDD" id="cd16917">
    <property type="entry name" value="HATPase_UhpB-NarQ-NarX-like"/>
    <property type="match status" value="1"/>
</dbReference>
<keyword evidence="5" id="KW-0547">Nucleotide-binding</keyword>
<dbReference type="EC" id="2.7.13.3" evidence="2"/>
<dbReference type="Pfam" id="PF02518">
    <property type="entry name" value="HATPase_c"/>
    <property type="match status" value="1"/>
</dbReference>
<dbReference type="Pfam" id="PF07730">
    <property type="entry name" value="HisKA_3"/>
    <property type="match status" value="1"/>
</dbReference>
<dbReference type="GO" id="GO:0016301">
    <property type="term" value="F:kinase activity"/>
    <property type="evidence" value="ECO:0007669"/>
    <property type="project" value="UniProtKB-KW"/>
</dbReference>
<dbReference type="PANTHER" id="PTHR24421">
    <property type="entry name" value="NITRATE/NITRITE SENSOR PROTEIN NARX-RELATED"/>
    <property type="match status" value="1"/>
</dbReference>
<keyword evidence="3" id="KW-0597">Phosphoprotein</keyword>
<evidence type="ECO:0000259" key="9">
    <source>
        <dbReference type="PROSITE" id="PS50109"/>
    </source>
</evidence>
<evidence type="ECO:0000256" key="5">
    <source>
        <dbReference type="ARBA" id="ARBA00022741"/>
    </source>
</evidence>
<evidence type="ECO:0000313" key="11">
    <source>
        <dbReference type="Proteomes" id="UP001500034"/>
    </source>
</evidence>
<evidence type="ECO:0000256" key="3">
    <source>
        <dbReference type="ARBA" id="ARBA00022553"/>
    </source>
</evidence>
<evidence type="ECO:0000256" key="6">
    <source>
        <dbReference type="ARBA" id="ARBA00022777"/>
    </source>
</evidence>
<organism evidence="10 11">
    <name type="scientific">Streptomyces marokkonensis</name>
    <dbReference type="NCBI Taxonomy" id="324855"/>
    <lineage>
        <taxon>Bacteria</taxon>
        <taxon>Bacillati</taxon>
        <taxon>Actinomycetota</taxon>
        <taxon>Actinomycetes</taxon>
        <taxon>Kitasatosporales</taxon>
        <taxon>Streptomycetaceae</taxon>
        <taxon>Streptomyces</taxon>
    </lineage>
</organism>
<dbReference type="Proteomes" id="UP001500034">
    <property type="component" value="Unassembled WGS sequence"/>
</dbReference>
<evidence type="ECO:0000256" key="4">
    <source>
        <dbReference type="ARBA" id="ARBA00022679"/>
    </source>
</evidence>
<reference evidence="11" key="1">
    <citation type="journal article" date="2019" name="Int. J. Syst. Evol. Microbiol.">
        <title>The Global Catalogue of Microorganisms (GCM) 10K type strain sequencing project: providing services to taxonomists for standard genome sequencing and annotation.</title>
        <authorList>
            <consortium name="The Broad Institute Genomics Platform"/>
            <consortium name="The Broad Institute Genome Sequencing Center for Infectious Disease"/>
            <person name="Wu L."/>
            <person name="Ma J."/>
        </authorList>
    </citation>
    <scope>NUCLEOTIDE SEQUENCE [LARGE SCALE GENOMIC DNA]</scope>
    <source>
        <strain evidence="11">JCM 17027</strain>
    </source>
</reference>
<dbReference type="SUPFAM" id="SSF55874">
    <property type="entry name" value="ATPase domain of HSP90 chaperone/DNA topoisomerase II/histidine kinase"/>
    <property type="match status" value="1"/>
</dbReference>
<evidence type="ECO:0000256" key="1">
    <source>
        <dbReference type="ARBA" id="ARBA00000085"/>
    </source>
</evidence>
<keyword evidence="8" id="KW-0902">Two-component regulatory system</keyword>
<dbReference type="InterPro" id="IPR011712">
    <property type="entry name" value="Sig_transdc_His_kin_sub3_dim/P"/>
</dbReference>
<dbReference type="Gene3D" id="3.30.565.10">
    <property type="entry name" value="Histidine kinase-like ATPase, C-terminal domain"/>
    <property type="match status" value="1"/>
</dbReference>
<keyword evidence="4" id="KW-0808">Transferase</keyword>
<feature type="domain" description="Histidine kinase" evidence="9">
    <location>
        <begin position="253"/>
        <end position="455"/>
    </location>
</feature>
<dbReference type="InterPro" id="IPR050482">
    <property type="entry name" value="Sensor_HK_TwoCompSys"/>
</dbReference>
<evidence type="ECO:0000256" key="7">
    <source>
        <dbReference type="ARBA" id="ARBA00022840"/>
    </source>
</evidence>
<dbReference type="Gene3D" id="1.20.5.1930">
    <property type="match status" value="1"/>
</dbReference>
<keyword evidence="6 10" id="KW-0418">Kinase</keyword>
<evidence type="ECO:0000313" key="10">
    <source>
        <dbReference type="EMBL" id="GAA3989108.1"/>
    </source>
</evidence>
<sequence>MPPDAPAPTSGLSVLALTHGRGVRRLPVSRRAAVGRRGLPWTVMSALNSWPRRRLPPALTDLALGVLLTGWCLALPSLVPASEALHNAPGGWWVALILVCGAPIAVHHRFPLASLVVVAVTCSILQALSYVPHLVGPQGTAISPTYLCAATALFLTAVRTEHRTAALVALLHVPALSVTEAVLAPAGHWLAAGTTEAVLTAAAWSLGRLVRTRTAMQDQALERAKALEGEQLAKARAAVMEERARIARELHDIVAHNVSLMVVQTIAADRVQARDPEKAHELHRTIEETGRATVAELRQLLDVLRTDDEDDTDPSKQPPQPTIDAIPALLESVRAAGLQVHCAISGEPADLSAGSQLAVYRIVQEALTNTLKHAGRTRTAVTLTWEHDRRRLSLRICDAGPGEQAAPSPAHVFDRGAGHGLVGIRERVAAMGGTLHTGHRPGGGYCVHAALPLPSVYGPPPPDDRSSCVLAEPVDHEDGTGSHDDEARTVLALPVT</sequence>
<keyword evidence="7" id="KW-0067">ATP-binding</keyword>
<accession>A0ABP7QYI5</accession>
<evidence type="ECO:0000256" key="2">
    <source>
        <dbReference type="ARBA" id="ARBA00012438"/>
    </source>
</evidence>